<dbReference type="EMBL" id="BQKY01000011">
    <property type="protein sequence ID" value="GJN92616.1"/>
    <property type="molecule type" value="Genomic_DNA"/>
</dbReference>
<dbReference type="Gene3D" id="1.20.1250.20">
    <property type="entry name" value="MFS general substrate transporter like domains"/>
    <property type="match status" value="2"/>
</dbReference>
<keyword evidence="4 6" id="KW-0472">Membrane</keyword>
<dbReference type="AlphaFoldDB" id="A0AAV5GJT3"/>
<evidence type="ECO:0000256" key="4">
    <source>
        <dbReference type="ARBA" id="ARBA00023136"/>
    </source>
</evidence>
<feature type="transmembrane region" description="Helical" evidence="6">
    <location>
        <begin position="435"/>
        <end position="451"/>
    </location>
</feature>
<comment type="subcellular location">
    <subcellularLocation>
        <location evidence="1">Membrane</location>
        <topology evidence="1">Multi-pass membrane protein</topology>
    </subcellularLocation>
</comment>
<evidence type="ECO:0000256" key="3">
    <source>
        <dbReference type="ARBA" id="ARBA00022989"/>
    </source>
</evidence>
<dbReference type="GO" id="GO:0022857">
    <property type="term" value="F:transmembrane transporter activity"/>
    <property type="evidence" value="ECO:0007669"/>
    <property type="project" value="InterPro"/>
</dbReference>
<feature type="region of interest" description="Disordered" evidence="5">
    <location>
        <begin position="1"/>
        <end position="38"/>
    </location>
</feature>
<evidence type="ECO:0000256" key="6">
    <source>
        <dbReference type="SAM" id="Phobius"/>
    </source>
</evidence>
<dbReference type="PANTHER" id="PTHR23501">
    <property type="entry name" value="MAJOR FACILITATOR SUPERFAMILY"/>
    <property type="match status" value="1"/>
</dbReference>
<dbReference type="Pfam" id="PF07690">
    <property type="entry name" value="MFS_1"/>
    <property type="match status" value="1"/>
</dbReference>
<sequence>MADVVAAQRNERNVAASDHDDEKRSVSDIASTEPEQVGPTYKSRGVVGVEAIARAAKESASGRKSLWLLAACVYITNWIAAMAASVTASFSVYATSSFNQHSNGLAMLSVATSIIGSVSLPFLAKASDVWSRPGIYGVCLIAQIVGYIIILKSPTLAAYVVGNVAVTIGRSGYTQINSTLIADLTPLKYRGLAQGLITTPYLATVWFTSEIVQALSAPGKWRWGYGMYAIIFAVTWTPAIFVMWHLERRAIKSGLVDIDTARTGADDTQVEKVAKAKVPIYRQILQVANELDTVGLILMGFGWSLLLLPFSLAPQAKGGWNNPSMIAMLVVGALCLLCFPLYEWKVARYPSAPNRLLRNRTFVTAVIIDFIYMLAGYLQLLYIASYCFIVTDITPRNWNYFNNVLNMGQVDSSGPQQAWEMIAGLLMRYTHRYKFVQIAGISVRIIGYGLLVDKAGSRNLARLVMSQLLAGAGSAFSVIGSQVGSQASVPHQDVALAISLLSLWSSIGAAIGNSIASQVWQNNMPGNLRQYIPTGLANDTQIAGFFADITSIKAYDFNSDVRQGAIKAYEETCFPLWAAALGLSFLALLAACFQTNFYLGDSQNSFDHKDTAGHVVKEARNEHVEATGWRRYLRFWDL</sequence>
<dbReference type="SUPFAM" id="SSF103473">
    <property type="entry name" value="MFS general substrate transporter"/>
    <property type="match status" value="1"/>
</dbReference>
<feature type="transmembrane region" description="Helical" evidence="6">
    <location>
        <begin position="135"/>
        <end position="151"/>
    </location>
</feature>
<dbReference type="Proteomes" id="UP001342314">
    <property type="component" value="Unassembled WGS sequence"/>
</dbReference>
<dbReference type="InterPro" id="IPR011701">
    <property type="entry name" value="MFS"/>
</dbReference>
<feature type="transmembrane region" description="Helical" evidence="6">
    <location>
        <begin position="495"/>
        <end position="516"/>
    </location>
</feature>
<keyword evidence="3 6" id="KW-1133">Transmembrane helix</keyword>
<feature type="transmembrane region" description="Helical" evidence="6">
    <location>
        <begin position="463"/>
        <end position="483"/>
    </location>
</feature>
<dbReference type="GO" id="GO:0005886">
    <property type="term" value="C:plasma membrane"/>
    <property type="evidence" value="ECO:0007669"/>
    <property type="project" value="TreeGrafter"/>
</dbReference>
<gene>
    <name evidence="7" type="ORF">Rhopal_005651-T1</name>
</gene>
<dbReference type="PANTHER" id="PTHR23501:SF58">
    <property type="entry name" value="LOW AFFINITY HEME TRANSPORTER STR3"/>
    <property type="match status" value="1"/>
</dbReference>
<evidence type="ECO:0000313" key="7">
    <source>
        <dbReference type="EMBL" id="GJN92616.1"/>
    </source>
</evidence>
<feature type="transmembrane region" description="Helical" evidence="6">
    <location>
        <begin position="66"/>
        <end position="93"/>
    </location>
</feature>
<name>A0AAV5GJT3_9BASI</name>
<dbReference type="InterPro" id="IPR036259">
    <property type="entry name" value="MFS_trans_sf"/>
</dbReference>
<keyword evidence="2 6" id="KW-0812">Transmembrane</keyword>
<feature type="transmembrane region" description="Helical" evidence="6">
    <location>
        <begin position="362"/>
        <end position="391"/>
    </location>
</feature>
<reference evidence="7 8" key="1">
    <citation type="submission" date="2021-12" db="EMBL/GenBank/DDBJ databases">
        <title>High titer production of polyol ester of fatty acids by Rhodotorula paludigena BS15 towards product separation-free biomass refinery.</title>
        <authorList>
            <person name="Mano J."/>
            <person name="Ono H."/>
            <person name="Tanaka T."/>
            <person name="Naito K."/>
            <person name="Sushida H."/>
            <person name="Ike M."/>
            <person name="Tokuyasu K."/>
            <person name="Kitaoka M."/>
        </authorList>
    </citation>
    <scope>NUCLEOTIDE SEQUENCE [LARGE SCALE GENOMIC DNA]</scope>
    <source>
        <strain evidence="7 8">BS15</strain>
    </source>
</reference>
<organism evidence="7 8">
    <name type="scientific">Rhodotorula paludigena</name>
    <dbReference type="NCBI Taxonomy" id="86838"/>
    <lineage>
        <taxon>Eukaryota</taxon>
        <taxon>Fungi</taxon>
        <taxon>Dikarya</taxon>
        <taxon>Basidiomycota</taxon>
        <taxon>Pucciniomycotina</taxon>
        <taxon>Microbotryomycetes</taxon>
        <taxon>Sporidiobolales</taxon>
        <taxon>Sporidiobolaceae</taxon>
        <taxon>Rhodotorula</taxon>
    </lineage>
</organism>
<feature type="transmembrane region" description="Helical" evidence="6">
    <location>
        <begin position="324"/>
        <end position="342"/>
    </location>
</feature>
<keyword evidence="8" id="KW-1185">Reference proteome</keyword>
<protein>
    <recommendedName>
        <fullName evidence="9">Major facilitator superfamily (MFS) profile domain-containing protein</fullName>
    </recommendedName>
</protein>
<evidence type="ECO:0008006" key="9">
    <source>
        <dbReference type="Google" id="ProtNLM"/>
    </source>
</evidence>
<accession>A0AAV5GJT3</accession>
<comment type="caution">
    <text evidence="7">The sequence shown here is derived from an EMBL/GenBank/DDBJ whole genome shotgun (WGS) entry which is preliminary data.</text>
</comment>
<feature type="transmembrane region" description="Helical" evidence="6">
    <location>
        <begin position="105"/>
        <end position="123"/>
    </location>
</feature>
<feature type="transmembrane region" description="Helical" evidence="6">
    <location>
        <begin position="225"/>
        <end position="246"/>
    </location>
</feature>
<proteinExistence type="predicted"/>
<feature type="compositionally biased region" description="Basic and acidic residues" evidence="5">
    <location>
        <begin position="9"/>
        <end position="26"/>
    </location>
</feature>
<evidence type="ECO:0000313" key="8">
    <source>
        <dbReference type="Proteomes" id="UP001342314"/>
    </source>
</evidence>
<feature type="transmembrane region" description="Helical" evidence="6">
    <location>
        <begin position="291"/>
        <end position="312"/>
    </location>
</feature>
<evidence type="ECO:0000256" key="2">
    <source>
        <dbReference type="ARBA" id="ARBA00022692"/>
    </source>
</evidence>
<evidence type="ECO:0000256" key="1">
    <source>
        <dbReference type="ARBA" id="ARBA00004141"/>
    </source>
</evidence>
<evidence type="ECO:0000256" key="5">
    <source>
        <dbReference type="SAM" id="MobiDB-lite"/>
    </source>
</evidence>
<feature type="transmembrane region" description="Helical" evidence="6">
    <location>
        <begin position="576"/>
        <end position="599"/>
    </location>
</feature>